<protein>
    <submittedName>
        <fullName evidence="1">Retropepsin-like aspartic protease family protein</fullName>
        <ecNumber evidence="1">3.4.23.-</ecNumber>
    </submittedName>
</protein>
<sequence>MANYSVPPSILRVLLVALTFLSAACRETTSVDSQSKAYHTDPGADLLQPAPAPPPQPTPTPSTWEFYQQALDKAYSAASIAQSARSRSDWELVESRWQQAIAILQSLPADSPQHAVAQAKISEYQRNLNYAQQQANSAASKSPPVGVVTAIPTYSEEPVTLSATPPETNVFRVPIKRRVGRTPVIEVTFNNQRSFEMIVDTGASGILITQQMANDLNIVPVGIAKANTASARGVEFAVGMMDSISVNGMVAKNVPVAIAGSQLDVGLLTMSFLEITI</sequence>
<proteinExistence type="predicted"/>
<keyword evidence="2" id="KW-1185">Reference proteome</keyword>
<gene>
    <name evidence="1" type="ORF">BH720_003320</name>
</gene>
<dbReference type="EMBL" id="CP182909">
    <property type="protein sequence ID" value="XPM64944.1"/>
    <property type="molecule type" value="Genomic_DNA"/>
</dbReference>
<name>A0ACD5GXB5_9CYAN</name>
<organism evidence="1 2">
    <name type="scientific">Desertifilum tharense IPPAS B-1220</name>
    <dbReference type="NCBI Taxonomy" id="1781255"/>
    <lineage>
        <taxon>Bacteria</taxon>
        <taxon>Bacillati</taxon>
        <taxon>Cyanobacteriota</taxon>
        <taxon>Cyanophyceae</taxon>
        <taxon>Desertifilales</taxon>
        <taxon>Desertifilaceae</taxon>
        <taxon>Desertifilum</taxon>
    </lineage>
</organism>
<dbReference type="Proteomes" id="UP000095472">
    <property type="component" value="Chromosome"/>
</dbReference>
<keyword evidence="1" id="KW-0378">Hydrolase</keyword>
<reference evidence="1 2" key="1">
    <citation type="journal article" date="2016" name="Genome Announc.">
        <title>Draft Genome Sequence of the Thermotolerant Cyanobacterium Desertifilum sp. IPPAS B-1220.</title>
        <authorList>
            <person name="Mironov K.S."/>
            <person name="Sinetova M.A."/>
            <person name="Bolatkhan K."/>
            <person name="Zayadan B.K."/>
            <person name="Ustinova V.V."/>
            <person name="Kupriyanova E.V."/>
            <person name="Skrypnik A.N."/>
            <person name="Gogoleva N.E."/>
            <person name="Gogolev Y.V."/>
            <person name="Los D.A."/>
        </authorList>
    </citation>
    <scope>NUCLEOTIDE SEQUENCE [LARGE SCALE GENOMIC DNA]</scope>
    <source>
        <strain evidence="1 2">IPPAS B-1220</strain>
    </source>
</reference>
<evidence type="ECO:0000313" key="2">
    <source>
        <dbReference type="Proteomes" id="UP000095472"/>
    </source>
</evidence>
<evidence type="ECO:0000313" key="1">
    <source>
        <dbReference type="EMBL" id="XPM64944.1"/>
    </source>
</evidence>
<dbReference type="EC" id="3.4.23.-" evidence="1"/>
<accession>A0ACD5GXB5</accession>